<dbReference type="Proteomes" id="UP000663829">
    <property type="component" value="Unassembled WGS sequence"/>
</dbReference>
<gene>
    <name evidence="1" type="ORF">GPM918_LOCUS13966</name>
    <name evidence="2" type="ORF">GPM918_LOCUS13969</name>
    <name evidence="3" type="ORF">SRO942_LOCUS13966</name>
    <name evidence="4" type="ORF">SRO942_LOCUS13969</name>
</gene>
<dbReference type="EMBL" id="CAJNOQ010003296">
    <property type="protein sequence ID" value="CAF1005090.1"/>
    <property type="molecule type" value="Genomic_DNA"/>
</dbReference>
<dbReference type="OrthoDB" id="9984259at2759"/>
<evidence type="ECO:0000313" key="2">
    <source>
        <dbReference type="EMBL" id="CAF1005145.1"/>
    </source>
</evidence>
<accession>A0A814H588</accession>
<dbReference type="AlphaFoldDB" id="A0A814H588"/>
<evidence type="ECO:0000313" key="4">
    <source>
        <dbReference type="EMBL" id="CAF3776481.1"/>
    </source>
</evidence>
<dbReference type="EMBL" id="CAJOBC010003296">
    <property type="protein sequence ID" value="CAF3776432.1"/>
    <property type="molecule type" value="Genomic_DNA"/>
</dbReference>
<evidence type="ECO:0008006" key="6">
    <source>
        <dbReference type="Google" id="ProtNLM"/>
    </source>
</evidence>
<evidence type="ECO:0000313" key="1">
    <source>
        <dbReference type="EMBL" id="CAF1005090.1"/>
    </source>
</evidence>
<evidence type="ECO:0000313" key="5">
    <source>
        <dbReference type="Proteomes" id="UP000663829"/>
    </source>
</evidence>
<sequence length="635" mass="75973">MEQLSDEILLIICSYLRSVDIFYAFNDLNLRLNRIIQQFKYHIIIDFSNISYKQYEYCCQLLKFYPLLHKNIYSLKLSNKMTPGQIELFYDHFLIQNTFTNLKYLTLIDSHLSSIKLFSLLNYFKNLKIFHLFTDDNNNDIDYIELLYNQYKLENILLYIKNGIYIPFINKISQYSIKQLKITLKTMLDLIQLLKINSNILTLEANIYSNHFDISHFSYSIPNFSNLINFHYKTLENKSINFIIFSFFINKLSSLQNLTVDIDTYDISYTNGHCWKDTFEKLINLNKFSCSIRYHLINTHKPPCINYITQSFLTDFWIIKKQWHIYSYIDNSESMKLLILHTIPYTCQIFQTSLISSINNNIDYSHVKYLLLCVPSVNVSMTHFCHIIKHFQNINKLKLSNNLNRLYKNEILLNENLFITMTKLTHLIITKHTNTVFFLQLIMMIPNLSKLTIGYNEILPLIQRSIIYNDDTIKNILERIKYLKIIVECYYDNTSKINIIQQLSNLFINVEYLKFKFIYSIWKDEHLLLIEKYFNKLIYFQIDSHDLKKNKNLWYKNDEKMSQLSRNRVRKIVHFDLPITSIRNRQDNIDIGTHLVSQKNLSSLLYDVKPAYRKSNDKSTQSMGNKLLNLFKRQK</sequence>
<protein>
    <recommendedName>
        <fullName evidence="6">F-box domain-containing protein</fullName>
    </recommendedName>
</protein>
<dbReference type="EMBL" id="CAJNOQ010003296">
    <property type="protein sequence ID" value="CAF1005145.1"/>
    <property type="molecule type" value="Genomic_DNA"/>
</dbReference>
<reference evidence="1" key="1">
    <citation type="submission" date="2021-02" db="EMBL/GenBank/DDBJ databases">
        <authorList>
            <person name="Nowell W R."/>
        </authorList>
    </citation>
    <scope>NUCLEOTIDE SEQUENCE</scope>
</reference>
<evidence type="ECO:0000313" key="3">
    <source>
        <dbReference type="EMBL" id="CAF3776432.1"/>
    </source>
</evidence>
<keyword evidence="5" id="KW-1185">Reference proteome</keyword>
<dbReference type="Proteomes" id="UP000681722">
    <property type="component" value="Unassembled WGS sequence"/>
</dbReference>
<comment type="caution">
    <text evidence="1">The sequence shown here is derived from an EMBL/GenBank/DDBJ whole genome shotgun (WGS) entry which is preliminary data.</text>
</comment>
<name>A0A814H588_9BILA</name>
<proteinExistence type="predicted"/>
<dbReference type="EMBL" id="CAJOBC010003296">
    <property type="protein sequence ID" value="CAF3776481.1"/>
    <property type="molecule type" value="Genomic_DNA"/>
</dbReference>
<organism evidence="1 5">
    <name type="scientific">Didymodactylos carnosus</name>
    <dbReference type="NCBI Taxonomy" id="1234261"/>
    <lineage>
        <taxon>Eukaryota</taxon>
        <taxon>Metazoa</taxon>
        <taxon>Spiralia</taxon>
        <taxon>Gnathifera</taxon>
        <taxon>Rotifera</taxon>
        <taxon>Eurotatoria</taxon>
        <taxon>Bdelloidea</taxon>
        <taxon>Philodinida</taxon>
        <taxon>Philodinidae</taxon>
        <taxon>Didymodactylos</taxon>
    </lineage>
</organism>